<evidence type="ECO:0000313" key="1">
    <source>
        <dbReference type="EMBL" id="GAA0518614.1"/>
    </source>
</evidence>
<name>A0ABN1CH68_SACER</name>
<reference evidence="1 2" key="1">
    <citation type="journal article" date="2019" name="Int. J. Syst. Evol. Microbiol.">
        <title>The Global Catalogue of Microorganisms (GCM) 10K type strain sequencing project: providing services to taxonomists for standard genome sequencing and annotation.</title>
        <authorList>
            <consortium name="The Broad Institute Genomics Platform"/>
            <consortium name="The Broad Institute Genome Sequencing Center for Infectious Disease"/>
            <person name="Wu L."/>
            <person name="Ma J."/>
        </authorList>
    </citation>
    <scope>NUCLEOTIDE SEQUENCE [LARGE SCALE GENOMIC DNA]</scope>
    <source>
        <strain evidence="1 2">JCM 10303</strain>
    </source>
</reference>
<gene>
    <name evidence="1" type="ORF">GCM10009533_17170</name>
</gene>
<sequence length="93" mass="9795">MTGRIAFARLLANPGTPERNRVCHAVPIPDDLDGVPVELPAYCGAVVVARDCEWSLYPAGMPCMACMISAPAAINDVLQGRPGDGRSSSTRTP</sequence>
<dbReference type="EMBL" id="BAAAGS010000008">
    <property type="protein sequence ID" value="GAA0518614.1"/>
    <property type="molecule type" value="Genomic_DNA"/>
</dbReference>
<organism evidence="1 2">
    <name type="scientific">Saccharopolyspora erythraea</name>
    <name type="common">Streptomyces erythraeus</name>
    <dbReference type="NCBI Taxonomy" id="1836"/>
    <lineage>
        <taxon>Bacteria</taxon>
        <taxon>Bacillati</taxon>
        <taxon>Actinomycetota</taxon>
        <taxon>Actinomycetes</taxon>
        <taxon>Pseudonocardiales</taxon>
        <taxon>Pseudonocardiaceae</taxon>
        <taxon>Saccharopolyspora</taxon>
    </lineage>
</organism>
<keyword evidence="2" id="KW-1185">Reference proteome</keyword>
<comment type="caution">
    <text evidence="1">The sequence shown here is derived from an EMBL/GenBank/DDBJ whole genome shotgun (WGS) entry which is preliminary data.</text>
</comment>
<protein>
    <submittedName>
        <fullName evidence="1">Uncharacterized protein</fullName>
    </submittedName>
</protein>
<evidence type="ECO:0000313" key="2">
    <source>
        <dbReference type="Proteomes" id="UP001500729"/>
    </source>
</evidence>
<dbReference type="Proteomes" id="UP001500729">
    <property type="component" value="Unassembled WGS sequence"/>
</dbReference>
<dbReference type="RefSeq" id="WP_029621375.1">
    <property type="nucleotide sequence ID" value="NZ_BAAAGS010000008.1"/>
</dbReference>
<proteinExistence type="predicted"/>
<accession>A0ABN1CH68</accession>